<gene>
    <name evidence="1" type="ORF">E3A20_27940</name>
</gene>
<dbReference type="Proteomes" id="UP000321083">
    <property type="component" value="Unassembled WGS sequence"/>
</dbReference>
<dbReference type="EMBL" id="SRHE01000854">
    <property type="protein sequence ID" value="TWW08077.1"/>
    <property type="molecule type" value="Genomic_DNA"/>
</dbReference>
<evidence type="ECO:0000313" key="2">
    <source>
        <dbReference type="Proteomes" id="UP000321083"/>
    </source>
</evidence>
<sequence>MSAFKEFERPISDAMHADQFALRQMLRGIAAAEKAGRPFDRLLGKLQGQLQRSLQRKQQRASW</sequence>
<proteinExistence type="predicted"/>
<reference evidence="1 2" key="1">
    <citation type="submission" date="2019-08" db="EMBL/GenBank/DDBJ databases">
        <title>100 year-old enigma solved: identification of Planctomyces bekefii, the type genus and species of the phylum Planctomycetes.</title>
        <authorList>
            <person name="Svetlana D.N."/>
            <person name="Overmann J."/>
        </authorList>
    </citation>
    <scope>NUCLEOTIDE SEQUENCE [LARGE SCALE GENOMIC DNA]</scope>
    <source>
        <strain evidence="1">Phe10_nw2017</strain>
    </source>
</reference>
<keyword evidence="2" id="KW-1185">Reference proteome</keyword>
<name>A0A5C6M183_9PLAN</name>
<evidence type="ECO:0000313" key="1">
    <source>
        <dbReference type="EMBL" id="TWW08077.1"/>
    </source>
</evidence>
<dbReference type="AlphaFoldDB" id="A0A5C6M183"/>
<reference evidence="1 2" key="2">
    <citation type="submission" date="2019-08" db="EMBL/GenBank/DDBJ databases">
        <authorList>
            <person name="Henke P."/>
        </authorList>
    </citation>
    <scope>NUCLEOTIDE SEQUENCE [LARGE SCALE GENOMIC DNA]</scope>
    <source>
        <strain evidence="1">Phe10_nw2017</strain>
    </source>
</reference>
<comment type="caution">
    <text evidence="1">The sequence shown here is derived from an EMBL/GenBank/DDBJ whole genome shotgun (WGS) entry which is preliminary data.</text>
</comment>
<protein>
    <submittedName>
        <fullName evidence="1">Uncharacterized protein</fullName>
    </submittedName>
</protein>
<accession>A0A5C6M183</accession>
<organism evidence="1 2">
    <name type="scientific">Planctomyces bekefii</name>
    <dbReference type="NCBI Taxonomy" id="1653850"/>
    <lineage>
        <taxon>Bacteria</taxon>
        <taxon>Pseudomonadati</taxon>
        <taxon>Planctomycetota</taxon>
        <taxon>Planctomycetia</taxon>
        <taxon>Planctomycetales</taxon>
        <taxon>Planctomycetaceae</taxon>
        <taxon>Planctomyces</taxon>
    </lineage>
</organism>